<feature type="transmembrane region" description="Helical" evidence="1">
    <location>
        <begin position="252"/>
        <end position="281"/>
    </location>
</feature>
<dbReference type="InterPro" id="IPR004711">
    <property type="entry name" value="Benzoate_Transporter"/>
</dbReference>
<comment type="caution">
    <text evidence="2">The sequence shown here is derived from an EMBL/GenBank/DDBJ whole genome shotgun (WGS) entry which is preliminary data.</text>
</comment>
<dbReference type="PANTHER" id="PTHR30199:SF0">
    <property type="entry name" value="INNER MEMBRANE PROTEIN YDCO"/>
    <property type="match status" value="1"/>
</dbReference>
<feature type="transmembrane region" description="Helical" evidence="1">
    <location>
        <begin position="206"/>
        <end position="232"/>
    </location>
</feature>
<feature type="transmembrane region" description="Helical" evidence="1">
    <location>
        <begin position="154"/>
        <end position="171"/>
    </location>
</feature>
<feature type="transmembrane region" description="Helical" evidence="1">
    <location>
        <begin position="376"/>
        <end position="392"/>
    </location>
</feature>
<protein>
    <submittedName>
        <fullName evidence="2">Benzoate transporter BenE</fullName>
    </submittedName>
</protein>
<dbReference type="GO" id="GO:0005886">
    <property type="term" value="C:plasma membrane"/>
    <property type="evidence" value="ECO:0007669"/>
    <property type="project" value="TreeGrafter"/>
</dbReference>
<keyword evidence="1" id="KW-1133">Transmembrane helix</keyword>
<feature type="transmembrane region" description="Helical" evidence="1">
    <location>
        <begin position="75"/>
        <end position="95"/>
    </location>
</feature>
<dbReference type="AlphaFoldDB" id="A0A4Q9GV51"/>
<reference evidence="3" key="1">
    <citation type="submission" date="2019-02" db="EMBL/GenBank/DDBJ databases">
        <title>Glaciihabitans arcticus sp. nov., a psychrotolerant bacterium isolated from polar soil.</title>
        <authorList>
            <person name="Dahal R.H."/>
        </authorList>
    </citation>
    <scope>NUCLEOTIDE SEQUENCE [LARGE SCALE GENOMIC DNA]</scope>
    <source>
        <strain evidence="3">RP-3-7</strain>
    </source>
</reference>
<feature type="transmembrane region" description="Helical" evidence="1">
    <location>
        <begin position="325"/>
        <end position="347"/>
    </location>
</feature>
<organism evidence="2 3">
    <name type="scientific">Glaciihabitans arcticus</name>
    <dbReference type="NCBI Taxonomy" id="2668039"/>
    <lineage>
        <taxon>Bacteria</taxon>
        <taxon>Bacillati</taxon>
        <taxon>Actinomycetota</taxon>
        <taxon>Actinomycetes</taxon>
        <taxon>Micrococcales</taxon>
        <taxon>Microbacteriaceae</taxon>
        <taxon>Glaciihabitans</taxon>
    </lineage>
</organism>
<dbReference type="GO" id="GO:0042925">
    <property type="term" value="F:benzoate transmembrane transporter activity"/>
    <property type="evidence" value="ECO:0007669"/>
    <property type="project" value="InterPro"/>
</dbReference>
<dbReference type="Proteomes" id="UP000294194">
    <property type="component" value="Unassembled WGS sequence"/>
</dbReference>
<dbReference type="EMBL" id="SISG01000001">
    <property type="protein sequence ID" value="TBN57077.1"/>
    <property type="molecule type" value="Genomic_DNA"/>
</dbReference>
<keyword evidence="3" id="KW-1185">Reference proteome</keyword>
<dbReference type="Pfam" id="PF03594">
    <property type="entry name" value="BenE"/>
    <property type="match status" value="1"/>
</dbReference>
<gene>
    <name evidence="2" type="primary">benE</name>
    <name evidence="2" type="ORF">EYE40_06490</name>
</gene>
<sequence length="404" mass="40788">MMFGTTKGEPMLQPILAGFVAAISGFASSFALVIAALVAVGATEAQAESGLLALCLAIAVVSTVGALWLRIPLAIAWSTPGAAVLLAAAGSGITFSDAVGAFIVSGVLIALCGLWPALGRAITSIPKPLASAMLAGVLFPICTAPFLAIADPDLALYALPILVVWLVLFRLAPRWAVPAAMVVAVISIVVYAGTDWLTAADIAPQLAVVAPTFNPAIILSLGLPLFIVTMAGQNVPGFTVLSANGYPPPPRFALVGTGLGSAAGAVFGAHSINLGAITAAIMSGEESHPDRAKRWVATLTNGLLYIPLGLASGVAVALVSAAPSILITAVAGLAVIGALISSMVNALEDAKHRVAAIVTFLVVASGIAIYNIGSAFWGLLIGGVVMAWLGWTRRSRTDAASDAD</sequence>
<evidence type="ECO:0000313" key="3">
    <source>
        <dbReference type="Proteomes" id="UP000294194"/>
    </source>
</evidence>
<dbReference type="NCBIfam" id="TIGR00843">
    <property type="entry name" value="benE"/>
    <property type="match status" value="1"/>
</dbReference>
<feature type="transmembrane region" description="Helical" evidence="1">
    <location>
        <begin position="129"/>
        <end position="147"/>
    </location>
</feature>
<feature type="transmembrane region" description="Helical" evidence="1">
    <location>
        <begin position="15"/>
        <end position="39"/>
    </location>
</feature>
<feature type="transmembrane region" description="Helical" evidence="1">
    <location>
        <begin position="51"/>
        <end position="69"/>
    </location>
</feature>
<accession>A0A4Q9GV51</accession>
<evidence type="ECO:0000256" key="1">
    <source>
        <dbReference type="SAM" id="Phobius"/>
    </source>
</evidence>
<proteinExistence type="predicted"/>
<name>A0A4Q9GV51_9MICO</name>
<feature type="transmembrane region" description="Helical" evidence="1">
    <location>
        <begin position="354"/>
        <end position="370"/>
    </location>
</feature>
<feature type="transmembrane region" description="Helical" evidence="1">
    <location>
        <begin position="102"/>
        <end position="123"/>
    </location>
</feature>
<keyword evidence="1" id="KW-0472">Membrane</keyword>
<keyword evidence="1" id="KW-0812">Transmembrane</keyword>
<dbReference type="PANTHER" id="PTHR30199">
    <property type="entry name" value="MFS FAMILY TRANSPORTER, PREDICTED SUBSTRATE BENZOATE"/>
    <property type="match status" value="1"/>
</dbReference>
<feature type="transmembrane region" description="Helical" evidence="1">
    <location>
        <begin position="302"/>
        <end position="319"/>
    </location>
</feature>
<feature type="transmembrane region" description="Helical" evidence="1">
    <location>
        <begin position="177"/>
        <end position="194"/>
    </location>
</feature>
<evidence type="ECO:0000313" key="2">
    <source>
        <dbReference type="EMBL" id="TBN57077.1"/>
    </source>
</evidence>